<dbReference type="EMBL" id="JBHSLU010000012">
    <property type="protein sequence ID" value="MFC5505168.1"/>
    <property type="molecule type" value="Genomic_DNA"/>
</dbReference>
<keyword evidence="2" id="KW-1185">Reference proteome</keyword>
<evidence type="ECO:0000313" key="1">
    <source>
        <dbReference type="EMBL" id="MFC5505168.1"/>
    </source>
</evidence>
<comment type="caution">
    <text evidence="1">The sequence shown here is derived from an EMBL/GenBank/DDBJ whole genome shotgun (WGS) entry which is preliminary data.</text>
</comment>
<reference evidence="2" key="1">
    <citation type="journal article" date="2019" name="Int. J. Syst. Evol. Microbiol.">
        <title>The Global Catalogue of Microorganisms (GCM) 10K type strain sequencing project: providing services to taxonomists for standard genome sequencing and annotation.</title>
        <authorList>
            <consortium name="The Broad Institute Genomics Platform"/>
            <consortium name="The Broad Institute Genome Sequencing Center for Infectious Disease"/>
            <person name="Wu L."/>
            <person name="Ma J."/>
        </authorList>
    </citation>
    <scope>NUCLEOTIDE SEQUENCE [LARGE SCALE GENOMIC DNA]</scope>
    <source>
        <strain evidence="2">CCUG 43117</strain>
    </source>
</reference>
<proteinExistence type="predicted"/>
<name>A0ABW0NZB3_9HYPH</name>
<evidence type="ECO:0000313" key="2">
    <source>
        <dbReference type="Proteomes" id="UP001596060"/>
    </source>
</evidence>
<protein>
    <recommendedName>
        <fullName evidence="3">Tail fiber protein</fullName>
    </recommendedName>
</protein>
<sequence>MKRWEPIAYPGPDNGFGAATHRNFDQGTGARGSWLDAAGYQNIMDELCALAEAGGQVLDGAKANQIALAVQSGKSTFAIATGTANAWTVAPSLAVPAYALGRVLWIKAPATNTSTTVNVNVSTLGSRRLKQRDGTDPAIGDLIINNWYPTIDDGTNIVVLTPLRSEMVNTFRGIPISAISAFGIGSVTSGIVTTPGGYTTVANDLGSDGSFSGGGILTLTSGGVWISTCTIETDDPNASLLWLRLGQNGGNPIAWTQDNSTTGAKRVSVTHIGSFSPGDTLQPLFYIVSGSASYTYPKWLFAAAKLR</sequence>
<dbReference type="RefSeq" id="WP_377816288.1">
    <property type="nucleotide sequence ID" value="NZ_JBHSLU010000012.1"/>
</dbReference>
<gene>
    <name evidence="1" type="ORF">ACFPN9_07850</name>
</gene>
<dbReference type="Proteomes" id="UP001596060">
    <property type="component" value="Unassembled WGS sequence"/>
</dbReference>
<organism evidence="1 2">
    <name type="scientific">Bosea massiliensis</name>
    <dbReference type="NCBI Taxonomy" id="151419"/>
    <lineage>
        <taxon>Bacteria</taxon>
        <taxon>Pseudomonadati</taxon>
        <taxon>Pseudomonadota</taxon>
        <taxon>Alphaproteobacteria</taxon>
        <taxon>Hyphomicrobiales</taxon>
        <taxon>Boseaceae</taxon>
        <taxon>Bosea</taxon>
    </lineage>
</organism>
<evidence type="ECO:0008006" key="3">
    <source>
        <dbReference type="Google" id="ProtNLM"/>
    </source>
</evidence>
<accession>A0ABW0NZB3</accession>